<evidence type="ECO:0000256" key="1">
    <source>
        <dbReference type="SAM" id="MobiDB-lite"/>
    </source>
</evidence>
<name>Q8GMD0_STRGL</name>
<evidence type="ECO:0000313" key="2">
    <source>
        <dbReference type="EMBL" id="AAL06710.1"/>
    </source>
</evidence>
<sequence length="156" mass="15824">MPLLRCDLSRGGEPCCGRHHRVSGTGKGRDGGGSVGPSAAVPLRSIGGVPAVAPVFPLSAFCAGGRSAARMTSSSTRLTAVSAGTLIAAGIFTFLYRDVRTGLTRAGRHLLASDRSVGRVRPVSPPAGAGSHTPPRADAVSDFRLLMAAGPVHSVQ</sequence>
<accession>Q8GMD0</accession>
<feature type="region of interest" description="Disordered" evidence="1">
    <location>
        <begin position="117"/>
        <end position="136"/>
    </location>
</feature>
<protein>
    <submittedName>
        <fullName evidence="2">Uncharacterized protein</fullName>
    </submittedName>
</protein>
<dbReference type="EMBL" id="AY048670">
    <property type="protein sequence ID" value="AAL06710.1"/>
    <property type="molecule type" value="Genomic_DNA"/>
</dbReference>
<reference evidence="2" key="1">
    <citation type="journal article" date="2002" name="Science">
        <title>Biosynthesis of the enediyne antitumor antibiotic C-1027.</title>
        <authorList>
            <person name="Liu W."/>
            <person name="Christenson S.D."/>
            <person name="Standage S."/>
            <person name="Shen B."/>
        </authorList>
    </citation>
    <scope>NUCLEOTIDE SEQUENCE</scope>
    <source>
        <strain evidence="2">C-1027</strain>
    </source>
</reference>
<proteinExistence type="predicted"/>
<dbReference type="AlphaFoldDB" id="Q8GMD0"/>
<organism evidence="2">
    <name type="scientific">Streptomyces globisporus</name>
    <dbReference type="NCBI Taxonomy" id="1908"/>
    <lineage>
        <taxon>Bacteria</taxon>
        <taxon>Bacillati</taxon>
        <taxon>Actinomycetota</taxon>
        <taxon>Actinomycetes</taxon>
        <taxon>Kitasatosporales</taxon>
        <taxon>Streptomycetaceae</taxon>
        <taxon>Streptomyces</taxon>
    </lineage>
</organism>